<organism evidence="1 2">
    <name type="scientific">Dermacentor silvarum</name>
    <name type="common">Tick</name>
    <dbReference type="NCBI Taxonomy" id="543639"/>
    <lineage>
        <taxon>Eukaryota</taxon>
        <taxon>Metazoa</taxon>
        <taxon>Ecdysozoa</taxon>
        <taxon>Arthropoda</taxon>
        <taxon>Chelicerata</taxon>
        <taxon>Arachnida</taxon>
        <taxon>Acari</taxon>
        <taxon>Parasitiformes</taxon>
        <taxon>Ixodida</taxon>
        <taxon>Ixodoidea</taxon>
        <taxon>Ixodidae</taxon>
        <taxon>Rhipicephalinae</taxon>
        <taxon>Dermacentor</taxon>
    </lineage>
</organism>
<evidence type="ECO:0000313" key="1">
    <source>
        <dbReference type="EMBL" id="KAH7937466.1"/>
    </source>
</evidence>
<name>A0ACB8C968_DERSI</name>
<sequence>MPSGRATADGRHPKLYADILQQRRPNRRIDPPPHPRLSREEAVIYRQPQTNPFTNVTVLIRTHPTCYELKCKHRKVPNTLRHMVREYDGTCARTNRRALGGPVDQPLP</sequence>
<evidence type="ECO:0000313" key="2">
    <source>
        <dbReference type="Proteomes" id="UP000821865"/>
    </source>
</evidence>
<dbReference type="EMBL" id="CM023477">
    <property type="protein sequence ID" value="KAH7937466.1"/>
    <property type="molecule type" value="Genomic_DNA"/>
</dbReference>
<gene>
    <name evidence="1" type="ORF">HPB49_012615</name>
</gene>
<proteinExistence type="predicted"/>
<dbReference type="Proteomes" id="UP000821865">
    <property type="component" value="Chromosome 8"/>
</dbReference>
<protein>
    <submittedName>
        <fullName evidence="1">Uncharacterized protein</fullName>
    </submittedName>
</protein>
<keyword evidence="2" id="KW-1185">Reference proteome</keyword>
<reference evidence="1" key="1">
    <citation type="submission" date="2020-05" db="EMBL/GenBank/DDBJ databases">
        <title>Large-scale comparative analyses of tick genomes elucidate their genetic diversity and vector capacities.</title>
        <authorList>
            <person name="Jia N."/>
            <person name="Wang J."/>
            <person name="Shi W."/>
            <person name="Du L."/>
            <person name="Sun Y."/>
            <person name="Zhan W."/>
            <person name="Jiang J."/>
            <person name="Wang Q."/>
            <person name="Zhang B."/>
            <person name="Ji P."/>
            <person name="Sakyi L.B."/>
            <person name="Cui X."/>
            <person name="Yuan T."/>
            <person name="Jiang B."/>
            <person name="Yang W."/>
            <person name="Lam T.T.-Y."/>
            <person name="Chang Q."/>
            <person name="Ding S."/>
            <person name="Wang X."/>
            <person name="Zhu J."/>
            <person name="Ruan X."/>
            <person name="Zhao L."/>
            <person name="Wei J."/>
            <person name="Que T."/>
            <person name="Du C."/>
            <person name="Cheng J."/>
            <person name="Dai P."/>
            <person name="Han X."/>
            <person name="Huang E."/>
            <person name="Gao Y."/>
            <person name="Liu J."/>
            <person name="Shao H."/>
            <person name="Ye R."/>
            <person name="Li L."/>
            <person name="Wei W."/>
            <person name="Wang X."/>
            <person name="Wang C."/>
            <person name="Yang T."/>
            <person name="Huo Q."/>
            <person name="Li W."/>
            <person name="Guo W."/>
            <person name="Chen H."/>
            <person name="Zhou L."/>
            <person name="Ni X."/>
            <person name="Tian J."/>
            <person name="Zhou Y."/>
            <person name="Sheng Y."/>
            <person name="Liu T."/>
            <person name="Pan Y."/>
            <person name="Xia L."/>
            <person name="Li J."/>
            <person name="Zhao F."/>
            <person name="Cao W."/>
        </authorList>
    </citation>
    <scope>NUCLEOTIDE SEQUENCE</scope>
    <source>
        <strain evidence="1">Dsil-2018</strain>
    </source>
</reference>
<accession>A0ACB8C968</accession>
<comment type="caution">
    <text evidence="1">The sequence shown here is derived from an EMBL/GenBank/DDBJ whole genome shotgun (WGS) entry which is preliminary data.</text>
</comment>